<sequence>MSEILYPIGIQSFSKLREEGYVYVDKTEYIWRLVSMSQYVFLSRPRRFGKSLLLSTIEAFFEGRRDLFEGLAIEGSDHDWGEYPVLRIDFTGSNFNSPDSLKIHLDFMLSHWEKRYGIAVTAKDAYGLRFGQVIEEAHRQTGRKVVILIDEYDKPLLETVSNEPLQEIYRGDLRAFYSNLKKQDDHIRFAMLTGVTRFGHLSIFSDLNNLQDISMDERYAGICGVTTEELHRYFQSGVENFAEREGMSVEEIYEELRRNYDGYHFTPRNSPDIYNPFSLLNSLSAGSFSDYWFRTGTPSFLIRMIRDGRIPLRSISDCDADIRSLSDVSFDLSNYLSVLYQSGYLTIKGYDREFGSVTLGFPNMEVERGFFDSLFRIYTPMPEQETSFAIRKFVLDIRNGRTEDFMQRLQSFFSDFKYDSFDLQNLERHYQDVIYILMKLMGFYTDIEYKTASGRIDMVVKTSAYIYVFEFKIDRSAQEAMAQIDSKDYLLPFKSDGRTLVKVGANFSTETRSIDSWITEAIY</sequence>
<gene>
    <name evidence="1" type="ORF">E5331_06465</name>
</gene>
<name>A0AC61RH66_9BACT</name>
<evidence type="ECO:0000313" key="1">
    <source>
        <dbReference type="EMBL" id="TGY79311.1"/>
    </source>
</evidence>
<reference evidence="1" key="1">
    <citation type="submission" date="2019-04" db="EMBL/GenBank/DDBJ databases">
        <title>Microbes associate with the intestines of laboratory mice.</title>
        <authorList>
            <person name="Navarre W."/>
            <person name="Wong E."/>
            <person name="Huang K."/>
            <person name="Tropini C."/>
            <person name="Ng K."/>
            <person name="Yu B."/>
        </authorList>
    </citation>
    <scope>NUCLEOTIDE SEQUENCE</scope>
    <source>
        <strain evidence="1">NM04_E33</strain>
    </source>
</reference>
<protein>
    <submittedName>
        <fullName evidence="1">AAA family ATPase</fullName>
    </submittedName>
</protein>
<accession>A0AC61RH66</accession>
<organism evidence="1 2">
    <name type="scientific">Lepagella muris</name>
    <dbReference type="NCBI Taxonomy" id="3032870"/>
    <lineage>
        <taxon>Bacteria</taxon>
        <taxon>Pseudomonadati</taxon>
        <taxon>Bacteroidota</taxon>
        <taxon>Bacteroidia</taxon>
        <taxon>Bacteroidales</taxon>
        <taxon>Muribaculaceae</taxon>
        <taxon>Lepagella</taxon>
    </lineage>
</organism>
<keyword evidence="2" id="KW-1185">Reference proteome</keyword>
<dbReference type="EMBL" id="SRYB01000007">
    <property type="protein sequence ID" value="TGY79311.1"/>
    <property type="molecule type" value="Genomic_DNA"/>
</dbReference>
<evidence type="ECO:0000313" key="2">
    <source>
        <dbReference type="Proteomes" id="UP000306319"/>
    </source>
</evidence>
<comment type="caution">
    <text evidence="1">The sequence shown here is derived from an EMBL/GenBank/DDBJ whole genome shotgun (WGS) entry which is preliminary data.</text>
</comment>
<dbReference type="Proteomes" id="UP000306319">
    <property type="component" value="Unassembled WGS sequence"/>
</dbReference>
<proteinExistence type="predicted"/>